<feature type="active site" description="Nucleophile" evidence="5">
    <location>
        <position position="393"/>
    </location>
</feature>
<gene>
    <name evidence="8" type="ORF">FRZ44_39350</name>
</gene>
<dbReference type="SUPFAM" id="SSF50249">
    <property type="entry name" value="Nucleic acid-binding proteins"/>
    <property type="match status" value="1"/>
</dbReference>
<keyword evidence="9" id="KW-1185">Reference proteome</keyword>
<evidence type="ECO:0000256" key="4">
    <source>
        <dbReference type="ARBA" id="ARBA00023014"/>
    </source>
</evidence>
<evidence type="ECO:0000256" key="1">
    <source>
        <dbReference type="ARBA" id="ARBA00022603"/>
    </source>
</evidence>
<dbReference type="Proteomes" id="UP000326202">
    <property type="component" value="Chromosome"/>
</dbReference>
<keyword evidence="2 5" id="KW-0808">Transferase</keyword>
<evidence type="ECO:0000256" key="5">
    <source>
        <dbReference type="PROSITE-ProRule" id="PRU01024"/>
    </source>
</evidence>
<dbReference type="InterPro" id="IPR029063">
    <property type="entry name" value="SAM-dependent_MTases_sf"/>
</dbReference>
<dbReference type="PROSITE" id="PS50926">
    <property type="entry name" value="TRAM"/>
    <property type="match status" value="1"/>
</dbReference>
<evidence type="ECO:0000256" key="2">
    <source>
        <dbReference type="ARBA" id="ARBA00022679"/>
    </source>
</evidence>
<feature type="binding site" evidence="5">
    <location>
        <position position="367"/>
    </location>
    <ligand>
        <name>S-adenosyl-L-methionine</name>
        <dbReference type="ChEBI" id="CHEBI:59789"/>
    </ligand>
</feature>
<keyword evidence="4" id="KW-0411">Iron-sulfur</keyword>
<dbReference type="Pfam" id="PF01938">
    <property type="entry name" value="TRAM"/>
    <property type="match status" value="1"/>
</dbReference>
<dbReference type="NCBIfam" id="TIGR00479">
    <property type="entry name" value="rumA"/>
    <property type="match status" value="1"/>
</dbReference>
<protein>
    <submittedName>
        <fullName evidence="8">23S rRNA methyltransferase</fullName>
    </submittedName>
</protein>
<dbReference type="Pfam" id="PF05958">
    <property type="entry name" value="tRNA_U5-meth_tr"/>
    <property type="match status" value="1"/>
</dbReference>
<name>A0A5J6MM85_9PROT</name>
<organism evidence="8 9">
    <name type="scientific">Hypericibacter terrae</name>
    <dbReference type="NCBI Taxonomy" id="2602015"/>
    <lineage>
        <taxon>Bacteria</taxon>
        <taxon>Pseudomonadati</taxon>
        <taxon>Pseudomonadota</taxon>
        <taxon>Alphaproteobacteria</taxon>
        <taxon>Rhodospirillales</taxon>
        <taxon>Dongiaceae</taxon>
        <taxon>Hypericibacter</taxon>
    </lineage>
</organism>
<dbReference type="RefSeq" id="WP_151178764.1">
    <property type="nucleotide sequence ID" value="NZ_CP042906.1"/>
</dbReference>
<dbReference type="InterPro" id="IPR002792">
    <property type="entry name" value="TRAM_dom"/>
</dbReference>
<dbReference type="PROSITE" id="PS01231">
    <property type="entry name" value="TRMA_2"/>
    <property type="match status" value="1"/>
</dbReference>
<accession>A0A5J6MM85</accession>
<dbReference type="PROSITE" id="PS01230">
    <property type="entry name" value="TRMA_1"/>
    <property type="match status" value="1"/>
</dbReference>
<comment type="similarity">
    <text evidence="5">Belongs to the class I-like SAM-binding methyltransferase superfamily. RNA M5U methyltransferase family.</text>
</comment>
<evidence type="ECO:0000313" key="8">
    <source>
        <dbReference type="EMBL" id="QEX18628.1"/>
    </source>
</evidence>
<dbReference type="EMBL" id="CP042906">
    <property type="protein sequence ID" value="QEX18628.1"/>
    <property type="molecule type" value="Genomic_DNA"/>
</dbReference>
<dbReference type="AlphaFoldDB" id="A0A5J6MM85"/>
<evidence type="ECO:0000256" key="3">
    <source>
        <dbReference type="ARBA" id="ARBA00022691"/>
    </source>
</evidence>
<dbReference type="InterPro" id="IPR012340">
    <property type="entry name" value="NA-bd_OB-fold"/>
</dbReference>
<feature type="binding site" evidence="5">
    <location>
        <position position="272"/>
    </location>
    <ligand>
        <name>S-adenosyl-L-methionine</name>
        <dbReference type="ChEBI" id="CHEBI:59789"/>
    </ligand>
</feature>
<dbReference type="GO" id="GO:0051536">
    <property type="term" value="F:iron-sulfur cluster binding"/>
    <property type="evidence" value="ECO:0007669"/>
    <property type="project" value="UniProtKB-KW"/>
</dbReference>
<dbReference type="KEGG" id="htq:FRZ44_39350"/>
<dbReference type="GO" id="GO:0070041">
    <property type="term" value="F:rRNA (uridine-C5-)-methyltransferase activity"/>
    <property type="evidence" value="ECO:0007669"/>
    <property type="project" value="TreeGrafter"/>
</dbReference>
<dbReference type="PROSITE" id="PS51687">
    <property type="entry name" value="SAM_MT_RNA_M5U"/>
    <property type="match status" value="1"/>
</dbReference>
<dbReference type="SUPFAM" id="SSF53335">
    <property type="entry name" value="S-adenosyl-L-methionine-dependent methyltransferases"/>
    <property type="match status" value="1"/>
</dbReference>
<dbReference type="InterPro" id="IPR010280">
    <property type="entry name" value="U5_MeTrfase_fam"/>
</dbReference>
<dbReference type="InterPro" id="IPR030391">
    <property type="entry name" value="MeTrfase_TrmA_CS"/>
</dbReference>
<sequence length="435" mass="46399">MPRPGPRPKRVNLAPRQAEIAIERIGGQGDGIGHFEGRPVYVPATVPGDRLSVRLAAAKGDGLAGEAIELLESGPARVEPPCPYFGRCGGCALQQLRDDAYAEWKGQLLADALVRRGLKDVELRPLLRVAPGLRRRARFALGTRGKGLALGFNMRDSHAIADIEHCLLLVPALDRLIAPLRSGLEELLAPGGHAALEATATETGIDLLIEQTGAPPSAAIRVRLGALAEELDLARVSWGRPGEAPEPIAMRRAPSESFGGVAVALPPGAFLQPSREGEALLLAEARAALKGAKQIADLFAGCGSFSLPLSQGARIHAVEGDKAATEALQAAVRRANIAHRLTVERRDLDRAPLQPIELKRFDALLFDPPRNGAKAQAECLAKSDLPLVVAVSCSVASFARDAQILVNGGYRLDWARPVDQFPWSAHLEIVARFSR</sequence>
<evidence type="ECO:0000313" key="9">
    <source>
        <dbReference type="Proteomes" id="UP000326202"/>
    </source>
</evidence>
<feature type="domain" description="TRAM" evidence="7">
    <location>
        <begin position="10"/>
        <end position="69"/>
    </location>
</feature>
<dbReference type="InterPro" id="IPR030390">
    <property type="entry name" value="MeTrfase_TrmA_AS"/>
</dbReference>
<evidence type="ECO:0000256" key="6">
    <source>
        <dbReference type="PROSITE-ProRule" id="PRU10015"/>
    </source>
</evidence>
<dbReference type="Gene3D" id="2.40.50.1070">
    <property type="match status" value="1"/>
</dbReference>
<dbReference type="CDD" id="cd02440">
    <property type="entry name" value="AdoMet_MTases"/>
    <property type="match status" value="1"/>
</dbReference>
<dbReference type="OrthoDB" id="9804590at2"/>
<feature type="binding site" evidence="5">
    <location>
        <position position="299"/>
    </location>
    <ligand>
        <name>S-adenosyl-L-methionine</name>
        <dbReference type="ChEBI" id="CHEBI:59789"/>
    </ligand>
</feature>
<keyword evidence="1 5" id="KW-0489">Methyltransferase</keyword>
<keyword evidence="3 5" id="KW-0949">S-adenosyl-L-methionine</keyword>
<dbReference type="PANTHER" id="PTHR11061:SF30">
    <property type="entry name" value="TRNA (URACIL(54)-C(5))-METHYLTRANSFERASE"/>
    <property type="match status" value="1"/>
</dbReference>
<evidence type="ECO:0000259" key="7">
    <source>
        <dbReference type="PROSITE" id="PS50926"/>
    </source>
</evidence>
<keyword evidence="4" id="KW-0408">Iron</keyword>
<keyword evidence="4" id="KW-0479">Metal-binding</keyword>
<dbReference type="PANTHER" id="PTHR11061">
    <property type="entry name" value="RNA M5U METHYLTRANSFERASE"/>
    <property type="match status" value="1"/>
</dbReference>
<reference evidence="8 9" key="1">
    <citation type="submission" date="2019-08" db="EMBL/GenBank/DDBJ databases">
        <title>Hyperibacter terrae gen. nov., sp. nov. and Hyperibacter viscosus sp. nov., two new members in the family Rhodospirillaceae isolated from the rhizosphere of Hypericum perforatum.</title>
        <authorList>
            <person name="Noviana Z."/>
        </authorList>
    </citation>
    <scope>NUCLEOTIDE SEQUENCE [LARGE SCALE GENOMIC DNA]</scope>
    <source>
        <strain evidence="8 9">R5913</strain>
    </source>
</reference>
<dbReference type="Gene3D" id="2.40.50.140">
    <property type="entry name" value="Nucleic acid-binding proteins"/>
    <property type="match status" value="1"/>
</dbReference>
<dbReference type="Gene3D" id="3.40.50.150">
    <property type="entry name" value="Vaccinia Virus protein VP39"/>
    <property type="match status" value="1"/>
</dbReference>
<feature type="binding site" evidence="5">
    <location>
        <position position="319"/>
    </location>
    <ligand>
        <name>S-adenosyl-L-methionine</name>
        <dbReference type="ChEBI" id="CHEBI:59789"/>
    </ligand>
</feature>
<feature type="active site" evidence="6">
    <location>
        <position position="393"/>
    </location>
</feature>
<dbReference type="GO" id="GO:0070475">
    <property type="term" value="P:rRNA base methylation"/>
    <property type="evidence" value="ECO:0007669"/>
    <property type="project" value="TreeGrafter"/>
</dbReference>
<proteinExistence type="inferred from homology"/>